<evidence type="ECO:0000313" key="2">
    <source>
        <dbReference type="Proteomes" id="UP000050525"/>
    </source>
</evidence>
<evidence type="ECO:0000313" key="1">
    <source>
        <dbReference type="EMBL" id="KYO36462.1"/>
    </source>
</evidence>
<reference evidence="1 2" key="1">
    <citation type="journal article" date="2012" name="Genome Biol.">
        <title>Sequencing three crocodilian genomes to illuminate the evolution of archosaurs and amniotes.</title>
        <authorList>
            <person name="St John J.A."/>
            <person name="Braun E.L."/>
            <person name="Isberg S.R."/>
            <person name="Miles L.G."/>
            <person name="Chong A.Y."/>
            <person name="Gongora J."/>
            <person name="Dalzell P."/>
            <person name="Moran C."/>
            <person name="Bed'hom B."/>
            <person name="Abzhanov A."/>
            <person name="Burgess S.C."/>
            <person name="Cooksey A.M."/>
            <person name="Castoe T.A."/>
            <person name="Crawford N.G."/>
            <person name="Densmore L.D."/>
            <person name="Drew J.C."/>
            <person name="Edwards S.V."/>
            <person name="Faircloth B.C."/>
            <person name="Fujita M.K."/>
            <person name="Greenwold M.J."/>
            <person name="Hoffmann F.G."/>
            <person name="Howard J.M."/>
            <person name="Iguchi T."/>
            <person name="Janes D.E."/>
            <person name="Khan S.Y."/>
            <person name="Kohno S."/>
            <person name="de Koning A.J."/>
            <person name="Lance S.L."/>
            <person name="McCarthy F.M."/>
            <person name="McCormack J.E."/>
            <person name="Merchant M.E."/>
            <person name="Peterson D.G."/>
            <person name="Pollock D.D."/>
            <person name="Pourmand N."/>
            <person name="Raney B.J."/>
            <person name="Roessler K.A."/>
            <person name="Sanford J.R."/>
            <person name="Sawyer R.H."/>
            <person name="Schmidt C.J."/>
            <person name="Triplett E.W."/>
            <person name="Tuberville T.D."/>
            <person name="Venegas-Anaya M."/>
            <person name="Howard J.T."/>
            <person name="Jarvis E.D."/>
            <person name="Guillette L.J.Jr."/>
            <person name="Glenn T.C."/>
            <person name="Green R.E."/>
            <person name="Ray D.A."/>
        </authorList>
    </citation>
    <scope>NUCLEOTIDE SEQUENCE [LARGE SCALE GENOMIC DNA]</scope>
    <source>
        <strain evidence="1">KSC_2009_1</strain>
    </source>
</reference>
<dbReference type="AlphaFoldDB" id="A0A151NI21"/>
<dbReference type="Proteomes" id="UP000050525">
    <property type="component" value="Unassembled WGS sequence"/>
</dbReference>
<dbReference type="EMBL" id="AKHW03002956">
    <property type="protein sequence ID" value="KYO36462.1"/>
    <property type="molecule type" value="Genomic_DNA"/>
</dbReference>
<proteinExistence type="predicted"/>
<organism evidence="1 2">
    <name type="scientific">Alligator mississippiensis</name>
    <name type="common">American alligator</name>
    <dbReference type="NCBI Taxonomy" id="8496"/>
    <lineage>
        <taxon>Eukaryota</taxon>
        <taxon>Metazoa</taxon>
        <taxon>Chordata</taxon>
        <taxon>Craniata</taxon>
        <taxon>Vertebrata</taxon>
        <taxon>Euteleostomi</taxon>
        <taxon>Archelosauria</taxon>
        <taxon>Archosauria</taxon>
        <taxon>Crocodylia</taxon>
        <taxon>Alligatoridae</taxon>
        <taxon>Alligatorinae</taxon>
        <taxon>Alligator</taxon>
    </lineage>
</organism>
<protein>
    <submittedName>
        <fullName evidence="1">Uncharacterized protein</fullName>
    </submittedName>
</protein>
<comment type="caution">
    <text evidence="1">The sequence shown here is derived from an EMBL/GenBank/DDBJ whole genome shotgun (WGS) entry which is preliminary data.</text>
</comment>
<sequence>MHNSGYTGSPLFQSRLAASGIHGPVPGGRVVNQSRHTTIKVAHIGASAHASSPVARCGHSGFSTSGFNVTSLLSATTEKIVQGQDAACQTQCPEYAESQVIFRKLSWAELAGGDIQPPGPWKRRVV</sequence>
<keyword evidence="2" id="KW-1185">Reference proteome</keyword>
<gene>
    <name evidence="1" type="ORF">Y1Q_0024200</name>
</gene>
<name>A0A151NI21_ALLMI</name>
<accession>A0A151NI21</accession>